<keyword evidence="3" id="KW-1185">Reference proteome</keyword>
<gene>
    <name evidence="2" type="ORF">QBC34DRAFT_393671</name>
</gene>
<evidence type="ECO:0000256" key="1">
    <source>
        <dbReference type="SAM" id="SignalP"/>
    </source>
</evidence>
<feature type="chain" id="PRO_5043720730" description="Secreted protein" evidence="1">
    <location>
        <begin position="19"/>
        <end position="106"/>
    </location>
</feature>
<feature type="signal peptide" evidence="1">
    <location>
        <begin position="1"/>
        <end position="18"/>
    </location>
</feature>
<evidence type="ECO:0008006" key="4">
    <source>
        <dbReference type="Google" id="ProtNLM"/>
    </source>
</evidence>
<reference evidence="2" key="2">
    <citation type="submission" date="2023-05" db="EMBL/GenBank/DDBJ databases">
        <authorList>
            <consortium name="Lawrence Berkeley National Laboratory"/>
            <person name="Steindorff A."/>
            <person name="Hensen N."/>
            <person name="Bonometti L."/>
            <person name="Westerberg I."/>
            <person name="Brannstrom I.O."/>
            <person name="Guillou S."/>
            <person name="Cros-Aarteil S."/>
            <person name="Calhoun S."/>
            <person name="Haridas S."/>
            <person name="Kuo A."/>
            <person name="Mondo S."/>
            <person name="Pangilinan J."/>
            <person name="Riley R."/>
            <person name="Labutti K."/>
            <person name="Andreopoulos B."/>
            <person name="Lipzen A."/>
            <person name="Chen C."/>
            <person name="Yanf M."/>
            <person name="Daum C."/>
            <person name="Ng V."/>
            <person name="Clum A."/>
            <person name="Ohm R."/>
            <person name="Martin F."/>
            <person name="Silar P."/>
            <person name="Natvig D."/>
            <person name="Lalanne C."/>
            <person name="Gautier V."/>
            <person name="Ament-Velasquez S.L."/>
            <person name="Kruys A."/>
            <person name="Hutchinson M.I."/>
            <person name="Powell A.J."/>
            <person name="Barry K."/>
            <person name="Miller A.N."/>
            <person name="Grigoriev I.V."/>
            <person name="Debuchy R."/>
            <person name="Gladieux P."/>
            <person name="Thoren M.H."/>
            <person name="Johannesson H."/>
        </authorList>
    </citation>
    <scope>NUCLEOTIDE SEQUENCE</scope>
    <source>
        <strain evidence="2">PSN243</strain>
    </source>
</reference>
<accession>A0AAV9H4J5</accession>
<dbReference type="AlphaFoldDB" id="A0AAV9H4J5"/>
<proteinExistence type="predicted"/>
<feature type="non-terminal residue" evidence="2">
    <location>
        <position position="106"/>
    </location>
</feature>
<sequence>MLLLPALRCCCFLAFATAAVDRGPCCGRQTMPAHTELHTLHGEWDKIDGGWLVPALCYRLRQAERGEEGSATTQETQTFGPSVIWITGVGRREMRRATTTKSGVPQ</sequence>
<reference evidence="2" key="1">
    <citation type="journal article" date="2023" name="Mol. Phylogenet. Evol.">
        <title>Genome-scale phylogeny and comparative genomics of the fungal order Sordariales.</title>
        <authorList>
            <person name="Hensen N."/>
            <person name="Bonometti L."/>
            <person name="Westerberg I."/>
            <person name="Brannstrom I.O."/>
            <person name="Guillou S."/>
            <person name="Cros-Aarteil S."/>
            <person name="Calhoun S."/>
            <person name="Haridas S."/>
            <person name="Kuo A."/>
            <person name="Mondo S."/>
            <person name="Pangilinan J."/>
            <person name="Riley R."/>
            <person name="LaButti K."/>
            <person name="Andreopoulos B."/>
            <person name="Lipzen A."/>
            <person name="Chen C."/>
            <person name="Yan M."/>
            <person name="Daum C."/>
            <person name="Ng V."/>
            <person name="Clum A."/>
            <person name="Steindorff A."/>
            <person name="Ohm R.A."/>
            <person name="Martin F."/>
            <person name="Silar P."/>
            <person name="Natvig D.O."/>
            <person name="Lalanne C."/>
            <person name="Gautier V."/>
            <person name="Ament-Velasquez S.L."/>
            <person name="Kruys A."/>
            <person name="Hutchinson M.I."/>
            <person name="Powell A.J."/>
            <person name="Barry K."/>
            <person name="Miller A.N."/>
            <person name="Grigoriev I.V."/>
            <person name="Debuchy R."/>
            <person name="Gladieux P."/>
            <person name="Hiltunen Thoren M."/>
            <person name="Johannesson H."/>
        </authorList>
    </citation>
    <scope>NUCLEOTIDE SEQUENCE</scope>
    <source>
        <strain evidence="2">PSN243</strain>
    </source>
</reference>
<organism evidence="2 3">
    <name type="scientific">Podospora aff. communis PSN243</name>
    <dbReference type="NCBI Taxonomy" id="3040156"/>
    <lineage>
        <taxon>Eukaryota</taxon>
        <taxon>Fungi</taxon>
        <taxon>Dikarya</taxon>
        <taxon>Ascomycota</taxon>
        <taxon>Pezizomycotina</taxon>
        <taxon>Sordariomycetes</taxon>
        <taxon>Sordariomycetidae</taxon>
        <taxon>Sordariales</taxon>
        <taxon>Podosporaceae</taxon>
        <taxon>Podospora</taxon>
    </lineage>
</organism>
<name>A0AAV9H4J5_9PEZI</name>
<dbReference type="EMBL" id="MU865918">
    <property type="protein sequence ID" value="KAK4453891.1"/>
    <property type="molecule type" value="Genomic_DNA"/>
</dbReference>
<evidence type="ECO:0000313" key="3">
    <source>
        <dbReference type="Proteomes" id="UP001321760"/>
    </source>
</evidence>
<dbReference type="Proteomes" id="UP001321760">
    <property type="component" value="Unassembled WGS sequence"/>
</dbReference>
<keyword evidence="1" id="KW-0732">Signal</keyword>
<comment type="caution">
    <text evidence="2">The sequence shown here is derived from an EMBL/GenBank/DDBJ whole genome shotgun (WGS) entry which is preliminary data.</text>
</comment>
<evidence type="ECO:0000313" key="2">
    <source>
        <dbReference type="EMBL" id="KAK4453891.1"/>
    </source>
</evidence>
<protein>
    <recommendedName>
        <fullName evidence="4">Secreted protein</fullName>
    </recommendedName>
</protein>